<feature type="compositionally biased region" description="Basic and acidic residues" evidence="1">
    <location>
        <begin position="169"/>
        <end position="183"/>
    </location>
</feature>
<evidence type="ECO:0000256" key="1">
    <source>
        <dbReference type="SAM" id="MobiDB-lite"/>
    </source>
</evidence>
<protein>
    <submittedName>
        <fullName evidence="3">Uncharacterized protein</fullName>
    </submittedName>
</protein>
<evidence type="ECO:0000313" key="2">
    <source>
        <dbReference type="EMBL" id="PPE04355.1"/>
    </source>
</evidence>
<comment type="caution">
    <text evidence="3">The sequence shown here is derived from an EMBL/GenBank/DDBJ whole genome shotgun (WGS) entry which is preliminary data.</text>
</comment>
<evidence type="ECO:0000313" key="3">
    <source>
        <dbReference type="EMBL" id="PPE04613.1"/>
    </source>
</evidence>
<dbReference type="EMBL" id="PHND01000001">
    <property type="protein sequence ID" value="PPE04355.1"/>
    <property type="molecule type" value="Genomic_DNA"/>
</dbReference>
<dbReference type="RefSeq" id="WP_104205511.1">
    <property type="nucleotide sequence ID" value="NZ_PHND01000001.1"/>
</dbReference>
<dbReference type="EMBL" id="PHND01000001">
    <property type="protein sequence ID" value="PPE04684.1"/>
    <property type="molecule type" value="Genomic_DNA"/>
</dbReference>
<evidence type="ECO:0000313" key="5">
    <source>
        <dbReference type="Proteomes" id="UP000239010"/>
    </source>
</evidence>
<evidence type="ECO:0000313" key="4">
    <source>
        <dbReference type="EMBL" id="PPE04684.1"/>
    </source>
</evidence>
<organism evidence="3 5">
    <name type="scientific">Entomoplasma ellychniae</name>
    <dbReference type="NCBI Taxonomy" id="2114"/>
    <lineage>
        <taxon>Bacteria</taxon>
        <taxon>Bacillati</taxon>
        <taxon>Mycoplasmatota</taxon>
        <taxon>Mollicutes</taxon>
        <taxon>Entomoplasmatales</taxon>
        <taxon>Entomoplasmataceae</taxon>
        <taxon>Entomoplasma</taxon>
    </lineage>
</organism>
<sequence>MSEKWNSFEIFDYLTNKIEIFAKERAILEIECYKNNKIGYAGPPQQIYQTWDIDTINTVKEELNKEDNSHSLNEYLEILINNTEKEQITSWFVEKFCDLTNKKLDDFARTGLTNEYEIYDYDTKNKIELTKNGNRPSDGWDLLSDQEYIKQLEHGIKLNQESLNHPKNKQNEQNEQIKKTLKR</sequence>
<dbReference type="EMBL" id="PHND01000001">
    <property type="protein sequence ID" value="PPE04613.1"/>
    <property type="molecule type" value="Genomic_DNA"/>
</dbReference>
<accession>A0A8E2QYM8</accession>
<gene>
    <name evidence="2" type="ORF">EELLY_v1c00290</name>
    <name evidence="3" type="ORF">EELLY_v1c02930</name>
    <name evidence="4" type="ORF">EELLY_v1c03640</name>
</gene>
<dbReference type="Proteomes" id="UP000239010">
    <property type="component" value="Unassembled WGS sequence"/>
</dbReference>
<feature type="region of interest" description="Disordered" evidence="1">
    <location>
        <begin position="160"/>
        <end position="183"/>
    </location>
</feature>
<name>A0A8E2QYM8_9MOLU</name>
<reference evidence="3 5" key="1">
    <citation type="submission" date="2017-11" db="EMBL/GenBank/DDBJ databases">
        <title>Genome sequence of Entomoplasma ellychniae ELCN-1 (ATCC 43707).</title>
        <authorList>
            <person name="Lo W.-S."/>
            <person name="Gasparich G.E."/>
            <person name="Kuo C.-H."/>
        </authorList>
    </citation>
    <scope>NUCLEOTIDE SEQUENCE [LARGE SCALE GENOMIC DNA]</scope>
    <source>
        <strain evidence="3 5">ELCN-1</strain>
    </source>
</reference>
<keyword evidence="5" id="KW-1185">Reference proteome</keyword>
<proteinExistence type="predicted"/>
<dbReference type="AlphaFoldDB" id="A0A8E2QYM8"/>